<keyword evidence="1" id="KW-0472">Membrane</keyword>
<dbReference type="RefSeq" id="WP_161209911.1">
    <property type="nucleotide sequence ID" value="NZ_WWVT01000028.1"/>
</dbReference>
<evidence type="ECO:0000259" key="2">
    <source>
        <dbReference type="Pfam" id="PF07853"/>
    </source>
</evidence>
<comment type="caution">
    <text evidence="3">The sequence shown here is derived from an EMBL/GenBank/DDBJ whole genome shotgun (WGS) entry which is preliminary data.</text>
</comment>
<keyword evidence="1" id="KW-0812">Transmembrane</keyword>
<protein>
    <submittedName>
        <fullName evidence="3">DUF1648 domain-containing protein</fullName>
    </submittedName>
</protein>
<feature type="domain" description="DUF1648" evidence="2">
    <location>
        <begin position="16"/>
        <end position="62"/>
    </location>
</feature>
<dbReference type="Pfam" id="PF07853">
    <property type="entry name" value="DUF1648"/>
    <property type="match status" value="1"/>
</dbReference>
<gene>
    <name evidence="3" type="ORF">GT694_14465</name>
</gene>
<dbReference type="EMBL" id="WWVT01000028">
    <property type="protein sequence ID" value="MZL63226.1"/>
    <property type="molecule type" value="Genomic_DNA"/>
</dbReference>
<organism evidence="3 4">
    <name type="scientific">Blautia massiliensis</name>
    <name type="common">ex Durand et al. 2017</name>
    <dbReference type="NCBI Taxonomy" id="1737424"/>
    <lineage>
        <taxon>Bacteria</taxon>
        <taxon>Bacillati</taxon>
        <taxon>Bacillota</taxon>
        <taxon>Clostridia</taxon>
        <taxon>Lachnospirales</taxon>
        <taxon>Lachnospiraceae</taxon>
        <taxon>Blautia</taxon>
    </lineage>
</organism>
<dbReference type="InterPro" id="IPR012867">
    <property type="entry name" value="DUF1648"/>
</dbReference>
<keyword evidence="1" id="KW-1133">Transmembrane helix</keyword>
<proteinExistence type="predicted"/>
<dbReference type="Proteomes" id="UP000473323">
    <property type="component" value="Unassembled WGS sequence"/>
</dbReference>
<accession>A0A6L8TG78</accession>
<reference evidence="3 4" key="1">
    <citation type="journal article" date="2019" name="Nat. Med.">
        <title>A library of human gut bacterial isolates paired with longitudinal multiomics data enables mechanistic microbiome research.</title>
        <authorList>
            <person name="Poyet M."/>
            <person name="Groussin M."/>
            <person name="Gibbons S.M."/>
            <person name="Avila-Pacheco J."/>
            <person name="Jiang X."/>
            <person name="Kearney S.M."/>
            <person name="Perrotta A.R."/>
            <person name="Berdy B."/>
            <person name="Zhao S."/>
            <person name="Lieberman T.D."/>
            <person name="Swanson P.K."/>
            <person name="Smith M."/>
            <person name="Roesemann S."/>
            <person name="Alexander J.E."/>
            <person name="Rich S.A."/>
            <person name="Livny J."/>
            <person name="Vlamakis H."/>
            <person name="Clish C."/>
            <person name="Bullock K."/>
            <person name="Deik A."/>
            <person name="Scott J."/>
            <person name="Pierce K.A."/>
            <person name="Xavier R.J."/>
            <person name="Alm E.J."/>
        </authorList>
    </citation>
    <scope>NUCLEOTIDE SEQUENCE [LARGE SCALE GENOMIC DNA]</scope>
    <source>
        <strain evidence="3 4">BIOML-A4</strain>
    </source>
</reference>
<feature type="transmembrane region" description="Helical" evidence="1">
    <location>
        <begin position="12"/>
        <end position="32"/>
    </location>
</feature>
<evidence type="ECO:0000313" key="3">
    <source>
        <dbReference type="EMBL" id="MZL63226.1"/>
    </source>
</evidence>
<evidence type="ECO:0000313" key="4">
    <source>
        <dbReference type="Proteomes" id="UP000473323"/>
    </source>
</evidence>
<feature type="transmembrane region" description="Helical" evidence="1">
    <location>
        <begin position="127"/>
        <end position="148"/>
    </location>
</feature>
<sequence length="157" mass="17741">MSEKKLRNITDVLCFLMILGYVMYLVATWGNLPERVPIHFNAHGIPDRYGKKGSLLLEPILGLLILALLMFCQRFPQWWNYPVAVTEENREHIFEIASKMMSVIKLLSIGVCLYAGISGNLGTAPMWPVWILITGIFVTLILGIRVIYKAGKETGMD</sequence>
<evidence type="ECO:0000256" key="1">
    <source>
        <dbReference type="SAM" id="Phobius"/>
    </source>
</evidence>
<name>A0A6L8TG78_9FIRM</name>
<feature type="transmembrane region" description="Helical" evidence="1">
    <location>
        <begin position="103"/>
        <end position="121"/>
    </location>
</feature>
<dbReference type="AlphaFoldDB" id="A0A6L8TG78"/>
<feature type="transmembrane region" description="Helical" evidence="1">
    <location>
        <begin position="52"/>
        <end position="72"/>
    </location>
</feature>